<dbReference type="GO" id="GO:0003677">
    <property type="term" value="F:DNA binding"/>
    <property type="evidence" value="ECO:0007669"/>
    <property type="project" value="UniProtKB-KW"/>
</dbReference>
<organism evidence="9 10">
    <name type="scientific">Syntrophobacter fumaroxidans (strain DSM 10017 / MPOB)</name>
    <dbReference type="NCBI Taxonomy" id="335543"/>
    <lineage>
        <taxon>Bacteria</taxon>
        <taxon>Pseudomonadati</taxon>
        <taxon>Thermodesulfobacteriota</taxon>
        <taxon>Syntrophobacteria</taxon>
        <taxon>Syntrophobacterales</taxon>
        <taxon>Syntrophobacteraceae</taxon>
        <taxon>Syntrophobacter</taxon>
    </lineage>
</organism>
<dbReference type="InterPro" id="IPR007627">
    <property type="entry name" value="RNA_pol_sigma70_r2"/>
</dbReference>
<dbReference type="InterPro" id="IPR013324">
    <property type="entry name" value="RNA_pol_sigma_r3/r4-like"/>
</dbReference>
<feature type="domain" description="RNA polymerase sigma-70 region 2" evidence="7">
    <location>
        <begin position="35"/>
        <end position="101"/>
    </location>
</feature>
<dbReference type="InterPro" id="IPR013249">
    <property type="entry name" value="RNA_pol_sigma70_r4_t2"/>
</dbReference>
<dbReference type="Proteomes" id="UP000001784">
    <property type="component" value="Chromosome"/>
</dbReference>
<dbReference type="PROSITE" id="PS01063">
    <property type="entry name" value="SIGMA70_ECF"/>
    <property type="match status" value="1"/>
</dbReference>
<evidence type="ECO:0000313" key="9">
    <source>
        <dbReference type="EMBL" id="ABK19546.1"/>
    </source>
</evidence>
<dbReference type="Pfam" id="PF08281">
    <property type="entry name" value="Sigma70_r4_2"/>
    <property type="match status" value="1"/>
</dbReference>
<dbReference type="EMBL" id="CP000478">
    <property type="protein sequence ID" value="ABK19546.1"/>
    <property type="molecule type" value="Genomic_DNA"/>
</dbReference>
<dbReference type="GO" id="GO:0016987">
    <property type="term" value="F:sigma factor activity"/>
    <property type="evidence" value="ECO:0007669"/>
    <property type="project" value="UniProtKB-KW"/>
</dbReference>
<dbReference type="AlphaFoldDB" id="A0LQ44"/>
<evidence type="ECO:0000256" key="3">
    <source>
        <dbReference type="ARBA" id="ARBA00023082"/>
    </source>
</evidence>
<dbReference type="PANTHER" id="PTHR43133:SF8">
    <property type="entry name" value="RNA POLYMERASE SIGMA FACTOR HI_1459-RELATED"/>
    <property type="match status" value="1"/>
</dbReference>
<evidence type="ECO:0000256" key="4">
    <source>
        <dbReference type="ARBA" id="ARBA00023125"/>
    </source>
</evidence>
<gene>
    <name evidence="9" type="ordered locus">Sfum_3877</name>
</gene>
<keyword evidence="10" id="KW-1185">Reference proteome</keyword>
<dbReference type="PANTHER" id="PTHR43133">
    <property type="entry name" value="RNA POLYMERASE ECF-TYPE SIGMA FACTO"/>
    <property type="match status" value="1"/>
</dbReference>
<protein>
    <recommendedName>
        <fullName evidence="6">RNA polymerase sigma factor</fullName>
    </recommendedName>
</protein>
<keyword evidence="3 6" id="KW-0731">Sigma factor</keyword>
<dbReference type="HOGENOM" id="CLU_047691_3_4_7"/>
<dbReference type="Gene3D" id="1.10.1740.10">
    <property type="match status" value="1"/>
</dbReference>
<dbReference type="KEGG" id="sfu:Sfum_3877"/>
<proteinExistence type="inferred from homology"/>
<dbReference type="InterPro" id="IPR014284">
    <property type="entry name" value="RNA_pol_sigma-70_dom"/>
</dbReference>
<dbReference type="Pfam" id="PF04542">
    <property type="entry name" value="Sigma70_r2"/>
    <property type="match status" value="1"/>
</dbReference>
<comment type="similarity">
    <text evidence="1 6">Belongs to the sigma-70 factor family. ECF subfamily.</text>
</comment>
<dbReference type="NCBIfam" id="TIGR02937">
    <property type="entry name" value="sigma70-ECF"/>
    <property type="match status" value="1"/>
</dbReference>
<keyword evidence="2 6" id="KW-0805">Transcription regulation</keyword>
<sequence>MSDQDQSNPAQGGTDDVALLAERARDGDAAAFGRLVDLFQDEIFRMVYYRTRSRPDAEDLTQDVFLQAFKNLGKLKDFDRFRAWLYSIAVNRVRDFYRKKRLLSFFGLMGEEGSSEAPEDRPDHGPGALEQLVREEFWVRVRQLSETFSGAEREVFFLRFLDNLSIKEISHTLHKSESAVKTHLYRALQKFRDHSEAGEFLEGDRTCP</sequence>
<dbReference type="eggNOG" id="COG1595">
    <property type="taxonomic scope" value="Bacteria"/>
</dbReference>
<dbReference type="CDD" id="cd06171">
    <property type="entry name" value="Sigma70_r4"/>
    <property type="match status" value="1"/>
</dbReference>
<dbReference type="InterPro" id="IPR000838">
    <property type="entry name" value="RNA_pol_sigma70_ECF_CS"/>
</dbReference>
<evidence type="ECO:0000259" key="7">
    <source>
        <dbReference type="Pfam" id="PF04542"/>
    </source>
</evidence>
<reference evidence="9 10" key="1">
    <citation type="submission" date="2006-10" db="EMBL/GenBank/DDBJ databases">
        <title>Complete sequence of Syntrophobacter fumaroxidans MPOB.</title>
        <authorList>
            <consortium name="US DOE Joint Genome Institute"/>
            <person name="Copeland A."/>
            <person name="Lucas S."/>
            <person name="Lapidus A."/>
            <person name="Barry K."/>
            <person name="Detter J.C."/>
            <person name="Glavina del Rio T."/>
            <person name="Hammon N."/>
            <person name="Israni S."/>
            <person name="Pitluck S."/>
            <person name="Goltsman E.G."/>
            <person name="Martinez M."/>
            <person name="Schmutz J."/>
            <person name="Larimer F."/>
            <person name="Land M."/>
            <person name="Hauser L."/>
            <person name="Kyrpides N."/>
            <person name="Kim E."/>
            <person name="Boone D.R."/>
            <person name="Brockman F."/>
            <person name="Culley D."/>
            <person name="Ferry J."/>
            <person name="Gunsalus R."/>
            <person name="McInerney M.J."/>
            <person name="Morrison M."/>
            <person name="Plugge C."/>
            <person name="Rohlin L."/>
            <person name="Scholten J."/>
            <person name="Sieber J."/>
            <person name="Stams A.J.M."/>
            <person name="Worm P."/>
            <person name="Henstra A.M."/>
            <person name="Richardson P."/>
        </authorList>
    </citation>
    <scope>NUCLEOTIDE SEQUENCE [LARGE SCALE GENOMIC DNA]</scope>
    <source>
        <strain evidence="10">DSM 10017 / MPOB</strain>
    </source>
</reference>
<evidence type="ECO:0000259" key="8">
    <source>
        <dbReference type="Pfam" id="PF08281"/>
    </source>
</evidence>
<evidence type="ECO:0000256" key="5">
    <source>
        <dbReference type="ARBA" id="ARBA00023163"/>
    </source>
</evidence>
<dbReference type="SUPFAM" id="SSF88659">
    <property type="entry name" value="Sigma3 and sigma4 domains of RNA polymerase sigma factors"/>
    <property type="match status" value="1"/>
</dbReference>
<accession>A0LQ44</accession>
<dbReference type="InterPro" id="IPR039425">
    <property type="entry name" value="RNA_pol_sigma-70-like"/>
</dbReference>
<dbReference type="STRING" id="335543.Sfum_3877"/>
<dbReference type="RefSeq" id="WP_011700662.1">
    <property type="nucleotide sequence ID" value="NC_008554.1"/>
</dbReference>
<dbReference type="SUPFAM" id="SSF88946">
    <property type="entry name" value="Sigma2 domain of RNA polymerase sigma factors"/>
    <property type="match status" value="1"/>
</dbReference>
<keyword evidence="5 6" id="KW-0804">Transcription</keyword>
<feature type="domain" description="RNA polymerase sigma factor 70 region 4 type 2" evidence="8">
    <location>
        <begin position="151"/>
        <end position="190"/>
    </location>
</feature>
<name>A0LQ44_SYNFM</name>
<dbReference type="InterPro" id="IPR036388">
    <property type="entry name" value="WH-like_DNA-bd_sf"/>
</dbReference>
<evidence type="ECO:0000256" key="2">
    <source>
        <dbReference type="ARBA" id="ARBA00023015"/>
    </source>
</evidence>
<evidence type="ECO:0000256" key="6">
    <source>
        <dbReference type="RuleBase" id="RU000716"/>
    </source>
</evidence>
<dbReference type="Gene3D" id="1.10.10.10">
    <property type="entry name" value="Winged helix-like DNA-binding domain superfamily/Winged helix DNA-binding domain"/>
    <property type="match status" value="1"/>
</dbReference>
<keyword evidence="4 6" id="KW-0238">DNA-binding</keyword>
<evidence type="ECO:0000256" key="1">
    <source>
        <dbReference type="ARBA" id="ARBA00010641"/>
    </source>
</evidence>
<evidence type="ECO:0000313" key="10">
    <source>
        <dbReference type="Proteomes" id="UP000001784"/>
    </source>
</evidence>
<dbReference type="InterPro" id="IPR013325">
    <property type="entry name" value="RNA_pol_sigma_r2"/>
</dbReference>
<dbReference type="GO" id="GO:0006352">
    <property type="term" value="P:DNA-templated transcription initiation"/>
    <property type="evidence" value="ECO:0007669"/>
    <property type="project" value="InterPro"/>
</dbReference>
<dbReference type="InParanoid" id="A0LQ44"/>